<dbReference type="AlphaFoldDB" id="A0A1N7N9P1"/>
<keyword evidence="1" id="KW-0597">Phosphoprotein</keyword>
<dbReference type="Pfam" id="PF00072">
    <property type="entry name" value="Response_reg"/>
    <property type="match status" value="1"/>
</dbReference>
<evidence type="ECO:0000259" key="2">
    <source>
        <dbReference type="PROSITE" id="PS50110"/>
    </source>
</evidence>
<dbReference type="PROSITE" id="PS50110">
    <property type="entry name" value="RESPONSE_REGULATORY"/>
    <property type="match status" value="1"/>
</dbReference>
<protein>
    <submittedName>
        <fullName evidence="3">Response regulator receiver domain-containing protein</fullName>
    </submittedName>
</protein>
<dbReference type="Gene3D" id="3.40.50.2300">
    <property type="match status" value="1"/>
</dbReference>
<gene>
    <name evidence="3" type="ORF">SAMN05421761_1091</name>
</gene>
<dbReference type="Proteomes" id="UP000186026">
    <property type="component" value="Unassembled WGS sequence"/>
</dbReference>
<evidence type="ECO:0000313" key="4">
    <source>
        <dbReference type="Proteomes" id="UP000186026"/>
    </source>
</evidence>
<dbReference type="EMBL" id="FTOP01000009">
    <property type="protein sequence ID" value="SIS95075.1"/>
    <property type="molecule type" value="Genomic_DNA"/>
</dbReference>
<dbReference type="PANTHER" id="PTHR44520:SF2">
    <property type="entry name" value="RESPONSE REGULATOR RCP1"/>
    <property type="match status" value="1"/>
</dbReference>
<feature type="modified residue" description="4-aspartylphosphate" evidence="1">
    <location>
        <position position="63"/>
    </location>
</feature>
<name>A0A1N7N9P1_9BACT</name>
<dbReference type="InterPro" id="IPR001789">
    <property type="entry name" value="Sig_transdc_resp-reg_receiver"/>
</dbReference>
<organism evidence="3 4">
    <name type="scientific">Belliella pelovolcani</name>
    <dbReference type="NCBI Taxonomy" id="529505"/>
    <lineage>
        <taxon>Bacteria</taxon>
        <taxon>Pseudomonadati</taxon>
        <taxon>Bacteroidota</taxon>
        <taxon>Cytophagia</taxon>
        <taxon>Cytophagales</taxon>
        <taxon>Cyclobacteriaceae</taxon>
        <taxon>Belliella</taxon>
    </lineage>
</organism>
<dbReference type="STRING" id="529505.SAMN05421761_1091"/>
<dbReference type="SUPFAM" id="SSF52172">
    <property type="entry name" value="CheY-like"/>
    <property type="match status" value="1"/>
</dbReference>
<dbReference type="InterPro" id="IPR011006">
    <property type="entry name" value="CheY-like_superfamily"/>
</dbReference>
<dbReference type="PANTHER" id="PTHR44520">
    <property type="entry name" value="RESPONSE REGULATOR RCP1-RELATED"/>
    <property type="match status" value="1"/>
</dbReference>
<evidence type="ECO:0000256" key="1">
    <source>
        <dbReference type="PROSITE-ProRule" id="PRU00169"/>
    </source>
</evidence>
<evidence type="ECO:0000313" key="3">
    <source>
        <dbReference type="EMBL" id="SIS95075.1"/>
    </source>
</evidence>
<keyword evidence="4" id="KW-1185">Reference proteome</keyword>
<dbReference type="OrthoDB" id="7631574at2"/>
<reference evidence="4" key="1">
    <citation type="submission" date="2017-01" db="EMBL/GenBank/DDBJ databases">
        <authorList>
            <person name="Varghese N."/>
            <person name="Submissions S."/>
        </authorList>
    </citation>
    <scope>NUCLEOTIDE SEQUENCE [LARGE SCALE GENOMIC DNA]</scope>
    <source>
        <strain evidence="4">DSM 46698</strain>
    </source>
</reference>
<accession>A0A1N7N9P1</accession>
<dbReference type="RefSeq" id="WP_076501458.1">
    <property type="nucleotide sequence ID" value="NZ_FTOP01000009.1"/>
</dbReference>
<sequence>MEAVHILLVEDNEGDVVLTLDAFEESKILTNISVTKNGEEALDFLFQRGKHQNAQRPDLILLDINLPIYNGHDIILPKIETRG</sequence>
<proteinExistence type="predicted"/>
<dbReference type="GO" id="GO:0000160">
    <property type="term" value="P:phosphorelay signal transduction system"/>
    <property type="evidence" value="ECO:0007669"/>
    <property type="project" value="InterPro"/>
</dbReference>
<dbReference type="InterPro" id="IPR052893">
    <property type="entry name" value="TCS_response_regulator"/>
</dbReference>
<feature type="domain" description="Response regulatory" evidence="2">
    <location>
        <begin position="5"/>
        <end position="83"/>
    </location>
</feature>